<protein>
    <submittedName>
        <fullName evidence="6">Glycoside hydrolase family 3 N-terminal domain-containing protein</fullName>
    </submittedName>
</protein>
<dbReference type="Gene3D" id="3.20.20.300">
    <property type="entry name" value="Glycoside hydrolase, family 3, N-terminal domain"/>
    <property type="match status" value="1"/>
</dbReference>
<dbReference type="PANTHER" id="PTHR42721">
    <property type="entry name" value="SUGAR HYDROLASE-RELATED"/>
    <property type="match status" value="1"/>
</dbReference>
<dbReference type="SMART" id="SM01217">
    <property type="entry name" value="Fn3_like"/>
    <property type="match status" value="1"/>
</dbReference>
<comment type="similarity">
    <text evidence="1">Belongs to the glycosyl hydrolase 3 family.</text>
</comment>
<feature type="chain" id="PRO_5047178262" evidence="4">
    <location>
        <begin position="32"/>
        <end position="802"/>
    </location>
</feature>
<dbReference type="SUPFAM" id="SSF52279">
    <property type="entry name" value="Beta-D-glucan exohydrolase, C-terminal domain"/>
    <property type="match status" value="1"/>
</dbReference>
<reference evidence="6" key="1">
    <citation type="submission" date="2023-07" db="EMBL/GenBank/DDBJ databases">
        <authorList>
            <person name="Kim M."/>
        </authorList>
    </citation>
    <scope>NUCLEOTIDE SEQUENCE</scope>
    <source>
        <strain evidence="6">BIUV-7</strain>
    </source>
</reference>
<organism evidence="6 7">
    <name type="scientific">Sphingomonas natans</name>
    <dbReference type="NCBI Taxonomy" id="3063330"/>
    <lineage>
        <taxon>Bacteria</taxon>
        <taxon>Pseudomonadati</taxon>
        <taxon>Pseudomonadota</taxon>
        <taxon>Alphaproteobacteria</taxon>
        <taxon>Sphingomonadales</taxon>
        <taxon>Sphingomonadaceae</taxon>
        <taxon>Sphingomonas</taxon>
    </lineage>
</organism>
<dbReference type="Proteomes" id="UP001169764">
    <property type="component" value="Unassembled WGS sequence"/>
</dbReference>
<evidence type="ECO:0000256" key="1">
    <source>
        <dbReference type="ARBA" id="ARBA00005336"/>
    </source>
</evidence>
<dbReference type="InterPro" id="IPR001764">
    <property type="entry name" value="Glyco_hydro_3_N"/>
</dbReference>
<dbReference type="InterPro" id="IPR044993">
    <property type="entry name" value="BXL"/>
</dbReference>
<dbReference type="InterPro" id="IPR026891">
    <property type="entry name" value="Fn3-like"/>
</dbReference>
<dbReference type="EMBL" id="JAUOTP010000005">
    <property type="protein sequence ID" value="MDO6415194.1"/>
    <property type="molecule type" value="Genomic_DNA"/>
</dbReference>
<evidence type="ECO:0000259" key="5">
    <source>
        <dbReference type="SMART" id="SM01217"/>
    </source>
</evidence>
<name>A0ABT8YA43_9SPHN</name>
<keyword evidence="2 4" id="KW-0732">Signal</keyword>
<dbReference type="Pfam" id="PF01915">
    <property type="entry name" value="Glyco_hydro_3_C"/>
    <property type="match status" value="1"/>
</dbReference>
<dbReference type="PANTHER" id="PTHR42721:SF3">
    <property type="entry name" value="BETA-D-XYLOSIDASE 5-RELATED"/>
    <property type="match status" value="1"/>
</dbReference>
<dbReference type="InterPro" id="IPR036881">
    <property type="entry name" value="Glyco_hydro_3_C_sf"/>
</dbReference>
<evidence type="ECO:0000313" key="6">
    <source>
        <dbReference type="EMBL" id="MDO6415194.1"/>
    </source>
</evidence>
<accession>A0ABT8YA43</accession>
<dbReference type="InterPro" id="IPR036962">
    <property type="entry name" value="Glyco_hydro_3_N_sf"/>
</dbReference>
<gene>
    <name evidence="6" type="ORF">Q4F19_12450</name>
</gene>
<keyword evidence="3 6" id="KW-0378">Hydrolase</keyword>
<comment type="caution">
    <text evidence="6">The sequence shown here is derived from an EMBL/GenBank/DDBJ whole genome shotgun (WGS) entry which is preliminary data.</text>
</comment>
<dbReference type="Pfam" id="PF14310">
    <property type="entry name" value="Fn3-like"/>
    <property type="match status" value="1"/>
</dbReference>
<evidence type="ECO:0000313" key="7">
    <source>
        <dbReference type="Proteomes" id="UP001169764"/>
    </source>
</evidence>
<dbReference type="InterPro" id="IPR002772">
    <property type="entry name" value="Glyco_hydro_3_C"/>
</dbReference>
<dbReference type="Pfam" id="PF00933">
    <property type="entry name" value="Glyco_hydro_3"/>
    <property type="match status" value="1"/>
</dbReference>
<dbReference type="PRINTS" id="PR00133">
    <property type="entry name" value="GLHYDRLASE3"/>
</dbReference>
<dbReference type="InterPro" id="IPR017853">
    <property type="entry name" value="GH"/>
</dbReference>
<evidence type="ECO:0000256" key="3">
    <source>
        <dbReference type="ARBA" id="ARBA00022801"/>
    </source>
</evidence>
<dbReference type="InterPro" id="IPR013783">
    <property type="entry name" value="Ig-like_fold"/>
</dbReference>
<dbReference type="GO" id="GO:0016787">
    <property type="term" value="F:hydrolase activity"/>
    <property type="evidence" value="ECO:0007669"/>
    <property type="project" value="UniProtKB-KW"/>
</dbReference>
<dbReference type="Gene3D" id="3.40.50.1700">
    <property type="entry name" value="Glycoside hydrolase family 3 C-terminal domain"/>
    <property type="match status" value="1"/>
</dbReference>
<dbReference type="Gene3D" id="2.60.40.10">
    <property type="entry name" value="Immunoglobulins"/>
    <property type="match status" value="1"/>
</dbReference>
<evidence type="ECO:0000256" key="2">
    <source>
        <dbReference type="ARBA" id="ARBA00022729"/>
    </source>
</evidence>
<feature type="domain" description="Fibronectin type III-like" evidence="5">
    <location>
        <begin position="722"/>
        <end position="791"/>
    </location>
</feature>
<feature type="signal peptide" evidence="4">
    <location>
        <begin position="1"/>
        <end position="31"/>
    </location>
</feature>
<dbReference type="RefSeq" id="WP_303543039.1">
    <property type="nucleotide sequence ID" value="NZ_JAUOTP010000005.1"/>
</dbReference>
<proteinExistence type="inferred from homology"/>
<sequence>MIALSDRRPSDRRFGLASGILLVLAGFAAHAAPPPAPAIPAAAIYKDPSQPVEARVDDLLPRMTLDEKIAQITAVWEGKTAIFDDKLQLDLVKLRARYPSGLGQVTRPSDAKGAVSPRVTPGRDIRQTIALVNALQRWATSETRLGIPILFHEEALHGYAAVGATSFPQAIALASSWDPDLVRRIDTVIAREVRARGVSLALSPVVDIARDPRWGRIEETFGEDPYLVGEMGVAAVEGLQGPGRARIIGPDHVFATLKHLTGHGQPESGNNVGPAPISERELRENFFPPFEEVVKRTGIEAVMASYNEIDGVPSHANRWLLHDVLRGEWGYRGAIVSDYSAIDQLKDIHHITDSLEGAAVRALAAGVDADLPDGLSYATLAKAVREGRVREADVDAAVRHMLELKFRAGLFEEPLADVAHAERITNDADARALALLAAQRSITLLKNDGMLPLALPSASSKPTIAVIGPSAAVARLGGYYGQPPHSVSILEGLRTKLGTSANLVFAQGVKITENDDWWENDVKLADPAENRRLIAEAVEAARAADTIILCIGDTEQSSREGWAPNHLGDRDSLDLVGQQQDLFDALKALGKPIAVVLINGRPASTVAIAEQANAILEGWYLGEQGGNAVADVLFGTVNPGGKLPVTIPRSVGQLPVFYNSKPSAHRGYLFGDNAPLFPFGWGLSYTSFDIGAPRLSAAKMGTGGSANVSVDVRNTGKRAGDETVQLYIHDLVSSVTRPAKELRGFQRVTLQPGERRTLTFALTPHSLEMWNDQMHRVVEPGKFEIMTGGNSIDLKTTLLTVE</sequence>
<evidence type="ECO:0000256" key="4">
    <source>
        <dbReference type="SAM" id="SignalP"/>
    </source>
</evidence>
<keyword evidence="7" id="KW-1185">Reference proteome</keyword>
<dbReference type="SUPFAM" id="SSF51445">
    <property type="entry name" value="(Trans)glycosidases"/>
    <property type="match status" value="1"/>
</dbReference>